<feature type="region of interest" description="Disordered" evidence="5">
    <location>
        <begin position="1"/>
        <end position="74"/>
    </location>
</feature>
<feature type="zinc finger region" description="C3H1-type" evidence="4">
    <location>
        <begin position="128"/>
        <end position="155"/>
    </location>
</feature>
<sequence length="194" mass="21778">MDLLAGYGSDSDGEEDFFKEPVEDDVAEAETSEKPAISTEKVETKSFFFNDAEPGTSDEDDNGGKDEDEEDVYDPRKLARKRKAVTELEGDFESKIFDNDFAREERLNAEALSKHVQMSDKPAVNAPKKSKFTCKAYLKGKCRFGDRCRFAHPVHDRKSEIVDQVTISAGASLYTETQEAQVFHSKKFKSSAPK</sequence>
<dbReference type="AlphaFoldDB" id="A0A9P1N9V9"/>
<evidence type="ECO:0000313" key="8">
    <source>
        <dbReference type="Proteomes" id="UP001152747"/>
    </source>
</evidence>
<dbReference type="Proteomes" id="UP001152747">
    <property type="component" value="Unassembled WGS sequence"/>
</dbReference>
<dbReference type="EMBL" id="CANHGI010000005">
    <property type="protein sequence ID" value="CAI5453536.1"/>
    <property type="molecule type" value="Genomic_DNA"/>
</dbReference>
<evidence type="ECO:0000256" key="1">
    <source>
        <dbReference type="ARBA" id="ARBA00022723"/>
    </source>
</evidence>
<evidence type="ECO:0000256" key="5">
    <source>
        <dbReference type="SAM" id="MobiDB-lite"/>
    </source>
</evidence>
<keyword evidence="2 4" id="KW-0863">Zinc-finger</keyword>
<reference evidence="7" key="1">
    <citation type="submission" date="2022-11" db="EMBL/GenBank/DDBJ databases">
        <authorList>
            <person name="Kikuchi T."/>
        </authorList>
    </citation>
    <scope>NUCLEOTIDE SEQUENCE</scope>
    <source>
        <strain evidence="7">PS1010</strain>
    </source>
</reference>
<dbReference type="InterPro" id="IPR041367">
    <property type="entry name" value="Znf-CCCH_4"/>
</dbReference>
<evidence type="ECO:0000256" key="3">
    <source>
        <dbReference type="ARBA" id="ARBA00022833"/>
    </source>
</evidence>
<keyword evidence="3 4" id="KW-0862">Zinc</keyword>
<dbReference type="GO" id="GO:0008270">
    <property type="term" value="F:zinc ion binding"/>
    <property type="evidence" value="ECO:0007669"/>
    <property type="project" value="UniProtKB-KW"/>
</dbReference>
<dbReference type="Gene3D" id="4.10.1000.10">
    <property type="entry name" value="Zinc finger, CCCH-type"/>
    <property type="match status" value="1"/>
</dbReference>
<dbReference type="Pfam" id="PF18044">
    <property type="entry name" value="zf-CCCH_4"/>
    <property type="match status" value="1"/>
</dbReference>
<dbReference type="InterPro" id="IPR036855">
    <property type="entry name" value="Znf_CCCH_sf"/>
</dbReference>
<name>A0A9P1N9V9_9PELO</name>
<evidence type="ECO:0000313" key="7">
    <source>
        <dbReference type="EMBL" id="CAI5453536.1"/>
    </source>
</evidence>
<keyword evidence="1 4" id="KW-0479">Metal-binding</keyword>
<dbReference type="OrthoDB" id="336321at2759"/>
<evidence type="ECO:0000256" key="4">
    <source>
        <dbReference type="PROSITE-ProRule" id="PRU00723"/>
    </source>
</evidence>
<accession>A0A9P1N9V9</accession>
<keyword evidence="8" id="KW-1185">Reference proteome</keyword>
<dbReference type="SMART" id="SM00356">
    <property type="entry name" value="ZnF_C3H1"/>
    <property type="match status" value="1"/>
</dbReference>
<evidence type="ECO:0000256" key="2">
    <source>
        <dbReference type="ARBA" id="ARBA00022771"/>
    </source>
</evidence>
<evidence type="ECO:0000259" key="6">
    <source>
        <dbReference type="PROSITE" id="PS50103"/>
    </source>
</evidence>
<organism evidence="7 8">
    <name type="scientific">Caenorhabditis angaria</name>
    <dbReference type="NCBI Taxonomy" id="860376"/>
    <lineage>
        <taxon>Eukaryota</taxon>
        <taxon>Metazoa</taxon>
        <taxon>Ecdysozoa</taxon>
        <taxon>Nematoda</taxon>
        <taxon>Chromadorea</taxon>
        <taxon>Rhabditida</taxon>
        <taxon>Rhabditina</taxon>
        <taxon>Rhabditomorpha</taxon>
        <taxon>Rhabditoidea</taxon>
        <taxon>Rhabditidae</taxon>
        <taxon>Peloderinae</taxon>
        <taxon>Caenorhabditis</taxon>
    </lineage>
</organism>
<comment type="caution">
    <text evidence="7">The sequence shown here is derived from an EMBL/GenBank/DDBJ whole genome shotgun (WGS) entry which is preliminary data.</text>
</comment>
<proteinExistence type="predicted"/>
<protein>
    <recommendedName>
        <fullName evidence="6">C3H1-type domain-containing protein</fullName>
    </recommendedName>
</protein>
<dbReference type="InterPro" id="IPR000571">
    <property type="entry name" value="Znf_CCCH"/>
</dbReference>
<gene>
    <name evidence="7" type="ORF">CAMP_LOCUS16173</name>
</gene>
<feature type="domain" description="C3H1-type" evidence="6">
    <location>
        <begin position="128"/>
        <end position="155"/>
    </location>
</feature>
<feature type="compositionally biased region" description="Acidic residues" evidence="5">
    <location>
        <begin position="56"/>
        <end position="72"/>
    </location>
</feature>
<dbReference type="PROSITE" id="PS50103">
    <property type="entry name" value="ZF_C3H1"/>
    <property type="match status" value="1"/>
</dbReference>
<dbReference type="SUPFAM" id="SSF90229">
    <property type="entry name" value="CCCH zinc finger"/>
    <property type="match status" value="1"/>
</dbReference>